<proteinExistence type="predicted"/>
<keyword evidence="2" id="KW-1185">Reference proteome</keyword>
<gene>
    <name evidence="1" type="ORF">CSKR_102687</name>
</gene>
<dbReference type="AlphaFoldDB" id="A0A3R7ESS3"/>
<evidence type="ECO:0000313" key="2">
    <source>
        <dbReference type="Proteomes" id="UP000286415"/>
    </source>
</evidence>
<protein>
    <submittedName>
        <fullName evidence="1">Uncharacterized protein</fullName>
    </submittedName>
</protein>
<accession>A0A3R7ESS3</accession>
<dbReference type="InParanoid" id="A0A3R7ESS3"/>
<sequence length="135" mass="15075">MPLPRFGQPESISGLVLSWSGMPTIAERNSHNVCVIHRENEIFNRDCVLSVKLIYDEKLGGTILLSWDEMAQWLEREFTGRKARGSSPTSAARLLLPRLGKPGIIPALVLPSSGLAVRHRKGATAERYFLRPRVI</sequence>
<evidence type="ECO:0000313" key="1">
    <source>
        <dbReference type="EMBL" id="KAG5451144.1"/>
    </source>
</evidence>
<organism evidence="1 2">
    <name type="scientific">Clonorchis sinensis</name>
    <name type="common">Chinese liver fluke</name>
    <dbReference type="NCBI Taxonomy" id="79923"/>
    <lineage>
        <taxon>Eukaryota</taxon>
        <taxon>Metazoa</taxon>
        <taxon>Spiralia</taxon>
        <taxon>Lophotrochozoa</taxon>
        <taxon>Platyhelminthes</taxon>
        <taxon>Trematoda</taxon>
        <taxon>Digenea</taxon>
        <taxon>Opisthorchiida</taxon>
        <taxon>Opisthorchiata</taxon>
        <taxon>Opisthorchiidae</taxon>
        <taxon>Clonorchis</taxon>
    </lineage>
</organism>
<dbReference type="Proteomes" id="UP000286415">
    <property type="component" value="Unassembled WGS sequence"/>
</dbReference>
<dbReference type="EMBL" id="NIRI02000042">
    <property type="protein sequence ID" value="KAG5451144.1"/>
    <property type="molecule type" value="Genomic_DNA"/>
</dbReference>
<name>A0A3R7ESS3_CLOSI</name>
<reference evidence="1 2" key="1">
    <citation type="journal article" date="2018" name="Biotechnol. Adv.">
        <title>Improved genomic resources and new bioinformatic workflow for the carcinogenic parasite Clonorchis sinensis: Biotechnological implications.</title>
        <authorList>
            <person name="Wang D."/>
            <person name="Korhonen P.K."/>
            <person name="Gasser R.B."/>
            <person name="Young N.D."/>
        </authorList>
    </citation>
    <scope>NUCLEOTIDE SEQUENCE [LARGE SCALE GENOMIC DNA]</scope>
    <source>
        <strain evidence="1">Cs-k2</strain>
    </source>
</reference>
<comment type="caution">
    <text evidence="1">The sequence shown here is derived from an EMBL/GenBank/DDBJ whole genome shotgun (WGS) entry which is preliminary data.</text>
</comment>
<dbReference type="OrthoDB" id="734129at2759"/>
<reference evidence="1 2" key="2">
    <citation type="journal article" date="2021" name="Genomics">
        <title>High-quality reference genome for Clonorchis sinensis.</title>
        <authorList>
            <person name="Young N.D."/>
            <person name="Stroehlein A.J."/>
            <person name="Kinkar L."/>
            <person name="Wang T."/>
            <person name="Sohn W.M."/>
            <person name="Chang B.C.H."/>
            <person name="Kaur P."/>
            <person name="Weisz D."/>
            <person name="Dudchenko O."/>
            <person name="Aiden E.L."/>
            <person name="Korhonen P.K."/>
            <person name="Gasser R.B."/>
        </authorList>
    </citation>
    <scope>NUCLEOTIDE SEQUENCE [LARGE SCALE GENOMIC DNA]</scope>
    <source>
        <strain evidence="1">Cs-k2</strain>
    </source>
</reference>